<dbReference type="Gene3D" id="2.40.100.10">
    <property type="entry name" value="Cyclophilin-like"/>
    <property type="match status" value="1"/>
</dbReference>
<dbReference type="PROSITE" id="PS50072">
    <property type="entry name" value="CSA_PPIASE_2"/>
    <property type="match status" value="1"/>
</dbReference>
<organism evidence="3 4">
    <name type="scientific">Caenorhabditis briggsae</name>
    <dbReference type="NCBI Taxonomy" id="6238"/>
    <lineage>
        <taxon>Eukaryota</taxon>
        <taxon>Metazoa</taxon>
        <taxon>Ecdysozoa</taxon>
        <taxon>Nematoda</taxon>
        <taxon>Chromadorea</taxon>
        <taxon>Rhabditida</taxon>
        <taxon>Rhabditina</taxon>
        <taxon>Rhabditomorpha</taxon>
        <taxon>Rhabditoidea</taxon>
        <taxon>Rhabditidae</taxon>
        <taxon>Peloderinae</taxon>
        <taxon>Caenorhabditis</taxon>
    </lineage>
</organism>
<dbReference type="InterPro" id="IPR029000">
    <property type="entry name" value="Cyclophilin-like_dom_sf"/>
</dbReference>
<evidence type="ECO:0000256" key="1">
    <source>
        <dbReference type="SAM" id="MobiDB-lite"/>
    </source>
</evidence>
<proteinExistence type="predicted"/>
<protein>
    <recommendedName>
        <fullName evidence="2">PPIase cyclophilin-type domain-containing protein</fullName>
    </recommendedName>
</protein>
<evidence type="ECO:0000313" key="3">
    <source>
        <dbReference type="EMBL" id="ULT83685.1"/>
    </source>
</evidence>
<reference evidence="3 4" key="1">
    <citation type="submission" date="2022-05" db="EMBL/GenBank/DDBJ databases">
        <title>Chromosome-level reference genomes for two strains of Caenorhabditis briggsae: an improved platform for comparative genomics.</title>
        <authorList>
            <person name="Stevens L."/>
            <person name="Andersen E.C."/>
        </authorList>
    </citation>
    <scope>NUCLEOTIDE SEQUENCE [LARGE SCALE GENOMIC DNA]</scope>
    <source>
        <strain evidence="3">QX1410_ONT</strain>
        <tissue evidence="3">Whole-organism</tissue>
    </source>
</reference>
<dbReference type="InterPro" id="IPR002130">
    <property type="entry name" value="Cyclophilin-type_PPIase_dom"/>
</dbReference>
<gene>
    <name evidence="3" type="ORF">L3Y34_012735</name>
</gene>
<feature type="compositionally biased region" description="Acidic residues" evidence="1">
    <location>
        <begin position="10"/>
        <end position="28"/>
    </location>
</feature>
<dbReference type="SUPFAM" id="SSF50891">
    <property type="entry name" value="Cyclophilin-like"/>
    <property type="match status" value="1"/>
</dbReference>
<feature type="domain" description="PPIase cyclophilin-type" evidence="2">
    <location>
        <begin position="147"/>
        <end position="302"/>
    </location>
</feature>
<accession>A0AAE8ZV77</accession>
<evidence type="ECO:0000259" key="2">
    <source>
        <dbReference type="PROSITE" id="PS50072"/>
    </source>
</evidence>
<feature type="region of interest" description="Disordered" evidence="1">
    <location>
        <begin position="337"/>
        <end position="367"/>
    </location>
</feature>
<name>A0AAE8ZV77_CAEBR</name>
<feature type="region of interest" description="Disordered" evidence="1">
    <location>
        <begin position="1"/>
        <end position="43"/>
    </location>
</feature>
<dbReference type="Proteomes" id="UP000827892">
    <property type="component" value="Chromosome X"/>
</dbReference>
<sequence length="367" mass="41612">MEPRQLGEAVTEESDEEIIDLPLADDDDKSSMMSSDDSPTYSGRSIELCEDNCSVCLDSREAEADLSVELEEMETAESTGVMEETAMDLAELEEEEEIVAAAVPEVEQAVIPFGRPRTVTPEELHRVYHSELALNEISAYFGPYRIIFDVVSGNLMMGRIIIMLSNFEPELRKHFYKMADGNRTNRSFSGTIFHRKTNKFIEGGVLTSSNDTSTVESLYTTKPVNNPKFYSKYVMIANRNIHDDYRGTRFLITTSPLLHCDQDHIPLGTIVCGREIFDQIAELPCDQDGKFLSTLSIHHSVNHKLTKDQWLRCGKYEKPWQRDLKRALLPRYQVRKLSRQSSNNASESVSGGRSQNHRDDSPSEQVN</sequence>
<feature type="compositionally biased region" description="Polar residues" evidence="1">
    <location>
        <begin position="339"/>
        <end position="354"/>
    </location>
</feature>
<dbReference type="EMBL" id="CP090896">
    <property type="protein sequence ID" value="ULT83685.1"/>
    <property type="molecule type" value="Genomic_DNA"/>
</dbReference>
<dbReference type="GO" id="GO:0003755">
    <property type="term" value="F:peptidyl-prolyl cis-trans isomerase activity"/>
    <property type="evidence" value="ECO:0007669"/>
    <property type="project" value="InterPro"/>
</dbReference>
<dbReference type="Pfam" id="PF00160">
    <property type="entry name" value="Pro_isomerase"/>
    <property type="match status" value="1"/>
</dbReference>
<dbReference type="FunFam" id="2.40.100.10:FF:000116">
    <property type="entry name" value="Protein CBG27914"/>
    <property type="match status" value="1"/>
</dbReference>
<dbReference type="AlphaFoldDB" id="A0AAE8ZV77"/>
<evidence type="ECO:0000313" key="4">
    <source>
        <dbReference type="Proteomes" id="UP000827892"/>
    </source>
</evidence>